<dbReference type="SUPFAM" id="SSF52025">
    <property type="entry name" value="PA domain"/>
    <property type="match status" value="1"/>
</dbReference>
<comment type="caution">
    <text evidence="3">The sequence shown here is derived from an EMBL/GenBank/DDBJ whole genome shotgun (WGS) entry which is preliminary data.</text>
</comment>
<name>A0A8J4AFV7_9ACTN</name>
<evidence type="ECO:0008006" key="5">
    <source>
        <dbReference type="Google" id="ProtNLM"/>
    </source>
</evidence>
<feature type="region of interest" description="Disordered" evidence="1">
    <location>
        <begin position="44"/>
        <end position="73"/>
    </location>
</feature>
<dbReference type="Proteomes" id="UP000614996">
    <property type="component" value="Unassembled WGS sequence"/>
</dbReference>
<keyword evidence="4" id="KW-1185">Reference proteome</keyword>
<dbReference type="InterPro" id="IPR006311">
    <property type="entry name" value="TAT_signal"/>
</dbReference>
<gene>
    <name evidence="3" type="ORF">NUM_40890</name>
</gene>
<dbReference type="AlphaFoldDB" id="A0A8J4AFV7"/>
<dbReference type="PROSITE" id="PS51318">
    <property type="entry name" value="TAT"/>
    <property type="match status" value="1"/>
</dbReference>
<feature type="chain" id="PRO_5035165313" description="PA domain-containing protein" evidence="2">
    <location>
        <begin position="50"/>
        <end position="954"/>
    </location>
</feature>
<dbReference type="EMBL" id="BOPO01000077">
    <property type="protein sequence ID" value="GIL28835.1"/>
    <property type="molecule type" value="Genomic_DNA"/>
</dbReference>
<evidence type="ECO:0000313" key="3">
    <source>
        <dbReference type="EMBL" id="GIL28835.1"/>
    </source>
</evidence>
<evidence type="ECO:0000256" key="2">
    <source>
        <dbReference type="SAM" id="SignalP"/>
    </source>
</evidence>
<dbReference type="Gene3D" id="3.50.30.30">
    <property type="match status" value="1"/>
</dbReference>
<sequence>MSPHRAEERAVISTPRRRAGWRRAPIALAAAAAVTLGLTSVVAPPTASAAPDGAKATRPSDPNRVGLPGLTGDSHVVTLPTGDRITLTGGAGHYTVQATAAPGTDSVVTVHATTTPAGVTDHITADTSDTWSLVRTGIVDRNLFDVTWLMAHGDTTPAATLPITIRYSASTATAAAARHAEALPGATVTHASGRTVSVAVPARKAAAFWRGLTGRAEADGAVPVEQLAGGAVRVWPTGHRSTAARPAATGSDGAPLFTVTVVEKKSKGGFTAGCYRSGANCIGPVYLSRINSRSFDSYQPLGAACVDEACTQVVWKFSVPAGTYEADGSYTQHVGNRRHYGTLVDPEFAVAGDTTTVLDADRVVPLGVDTPRPTEAYSQNFSAGRTTIDGAYGAGLTFPSYGTVLEWLPTTSPVTFGTFHVSTLWQLGTPSLTMKVTAPTKLALHAFYPHAYETVPGDPFTRFDGRQALQVVDAGVGDQADFDRIDARGKLALVRARNGFAGPTRDDYAAASAAGAAGILIDPTNTEDPSLSAEIPVFLPWGGLCDTLPCAYASEIPSASISVAEAAQVRKLLAGGPVTVAVADGGATPYLYNLRFTDEGGFHRTGRYSVTDPELTRVTERYHAPGGSISTDWSAFRPNENLVTGIGYYRRPAPATTRMYYGPATPDQVWTRSAAGTRANAGPTAEFTRDVFTPGVRETDWLGALAAPATIAPPTDVYAAQPEGKWTDSPTGMVCSLCRTGDWFFPYADMVPGAAPRDWGVQAFDAGSMHLYRSDGTEVPLTTHSYADAYQLPPEKRKYRFTASVNGIASEWTFTSARPGDGDYPTGYECLDWAVAQDERCAANPILFLRYDGHTDVHDSVTASAGHTVTITPTHQLDPGAVARLRSLKVWTSVDGGKSWTTAALSRDHAGVYTAHYRVPAKARTGGYVSIRAVATDTAGATLTQTLTDPIAVS</sequence>
<reference evidence="4" key="1">
    <citation type="journal article" date="2021" name="Int. J. Syst. Evol. Microbiol.">
        <title>Actinocatenispora comari sp. nov., an endophytic actinomycete isolated from aerial parts of Comarum salesowianum.</title>
        <authorList>
            <person name="Oyunbileg N."/>
            <person name="Iizaka Y."/>
            <person name="Hamada M."/>
            <person name="Davaapurev B.O."/>
            <person name="Fukumoto A."/>
            <person name="Tsetseg B."/>
            <person name="Kato F."/>
            <person name="Tamura T."/>
            <person name="Batkhuu J."/>
            <person name="Anzai Y."/>
        </authorList>
    </citation>
    <scope>NUCLEOTIDE SEQUENCE [LARGE SCALE GENOMIC DNA]</scope>
    <source>
        <strain evidence="4">NUM-2625</strain>
    </source>
</reference>
<proteinExistence type="predicted"/>
<evidence type="ECO:0000313" key="4">
    <source>
        <dbReference type="Proteomes" id="UP000614996"/>
    </source>
</evidence>
<organism evidence="3 4">
    <name type="scientific">Actinocatenispora comari</name>
    <dbReference type="NCBI Taxonomy" id="2807577"/>
    <lineage>
        <taxon>Bacteria</taxon>
        <taxon>Bacillati</taxon>
        <taxon>Actinomycetota</taxon>
        <taxon>Actinomycetes</taxon>
        <taxon>Micromonosporales</taxon>
        <taxon>Micromonosporaceae</taxon>
        <taxon>Actinocatenispora</taxon>
    </lineage>
</organism>
<keyword evidence="2" id="KW-0732">Signal</keyword>
<dbReference type="InterPro" id="IPR046450">
    <property type="entry name" value="PA_dom_sf"/>
</dbReference>
<evidence type="ECO:0000256" key="1">
    <source>
        <dbReference type="SAM" id="MobiDB-lite"/>
    </source>
</evidence>
<protein>
    <recommendedName>
        <fullName evidence="5">PA domain-containing protein</fullName>
    </recommendedName>
</protein>
<feature type="signal peptide" evidence="2">
    <location>
        <begin position="1"/>
        <end position="49"/>
    </location>
</feature>
<accession>A0A8J4AFV7</accession>